<dbReference type="InterPro" id="IPR053137">
    <property type="entry name" value="NLR-like"/>
</dbReference>
<reference evidence="2" key="1">
    <citation type="journal article" date="2023" name="Mol. Phylogenet. Evol.">
        <title>Genome-scale phylogeny and comparative genomics of the fungal order Sordariales.</title>
        <authorList>
            <person name="Hensen N."/>
            <person name="Bonometti L."/>
            <person name="Westerberg I."/>
            <person name="Brannstrom I.O."/>
            <person name="Guillou S."/>
            <person name="Cros-Aarteil S."/>
            <person name="Calhoun S."/>
            <person name="Haridas S."/>
            <person name="Kuo A."/>
            <person name="Mondo S."/>
            <person name="Pangilinan J."/>
            <person name="Riley R."/>
            <person name="LaButti K."/>
            <person name="Andreopoulos B."/>
            <person name="Lipzen A."/>
            <person name="Chen C."/>
            <person name="Yan M."/>
            <person name="Daum C."/>
            <person name="Ng V."/>
            <person name="Clum A."/>
            <person name="Steindorff A."/>
            <person name="Ohm R.A."/>
            <person name="Martin F."/>
            <person name="Silar P."/>
            <person name="Natvig D.O."/>
            <person name="Lalanne C."/>
            <person name="Gautier V."/>
            <person name="Ament-Velasquez S.L."/>
            <person name="Kruys A."/>
            <person name="Hutchinson M.I."/>
            <person name="Powell A.J."/>
            <person name="Barry K."/>
            <person name="Miller A.N."/>
            <person name="Grigoriev I.V."/>
            <person name="Debuchy R."/>
            <person name="Gladieux P."/>
            <person name="Hiltunen Thoren M."/>
            <person name="Johannesson H."/>
        </authorList>
    </citation>
    <scope>NUCLEOTIDE SEQUENCE</scope>
    <source>
        <strain evidence="2">SMH4131-1</strain>
    </source>
</reference>
<comment type="caution">
    <text evidence="2">The sequence shown here is derived from an EMBL/GenBank/DDBJ whole genome shotgun (WGS) entry which is preliminary data.</text>
</comment>
<dbReference type="EMBL" id="JAUEPO010000002">
    <property type="protein sequence ID" value="KAK3334178.1"/>
    <property type="molecule type" value="Genomic_DNA"/>
</dbReference>
<dbReference type="SUPFAM" id="SSF53474">
    <property type="entry name" value="alpha/beta-Hydrolases"/>
    <property type="match status" value="1"/>
</dbReference>
<protein>
    <submittedName>
        <fullName evidence="2">Uncharacterized protein</fullName>
    </submittedName>
</protein>
<gene>
    <name evidence="2" type="ORF">B0T19DRAFT_147982</name>
</gene>
<feature type="compositionally biased region" description="Low complexity" evidence="1">
    <location>
        <begin position="394"/>
        <end position="404"/>
    </location>
</feature>
<organism evidence="2 3">
    <name type="scientific">Cercophora scortea</name>
    <dbReference type="NCBI Taxonomy" id="314031"/>
    <lineage>
        <taxon>Eukaryota</taxon>
        <taxon>Fungi</taxon>
        <taxon>Dikarya</taxon>
        <taxon>Ascomycota</taxon>
        <taxon>Pezizomycotina</taxon>
        <taxon>Sordariomycetes</taxon>
        <taxon>Sordariomycetidae</taxon>
        <taxon>Sordariales</taxon>
        <taxon>Lasiosphaeriaceae</taxon>
        <taxon>Cercophora</taxon>
    </lineage>
</organism>
<accession>A0AAE0IZH7</accession>
<feature type="compositionally biased region" description="Basic and acidic residues" evidence="1">
    <location>
        <begin position="314"/>
        <end position="334"/>
    </location>
</feature>
<name>A0AAE0IZH7_9PEZI</name>
<dbReference type="SUPFAM" id="SSF48452">
    <property type="entry name" value="TPR-like"/>
    <property type="match status" value="3"/>
</dbReference>
<evidence type="ECO:0000313" key="2">
    <source>
        <dbReference type="EMBL" id="KAK3334178.1"/>
    </source>
</evidence>
<dbReference type="InterPro" id="IPR011990">
    <property type="entry name" value="TPR-like_helical_dom_sf"/>
</dbReference>
<dbReference type="Gene3D" id="1.25.40.10">
    <property type="entry name" value="Tetratricopeptide repeat domain"/>
    <property type="match status" value="3"/>
</dbReference>
<dbReference type="Proteomes" id="UP001286456">
    <property type="component" value="Unassembled WGS sequence"/>
</dbReference>
<evidence type="ECO:0000256" key="1">
    <source>
        <dbReference type="SAM" id="MobiDB-lite"/>
    </source>
</evidence>
<proteinExistence type="predicted"/>
<dbReference type="PANTHER" id="PTHR46082">
    <property type="entry name" value="ATP/GTP-BINDING PROTEIN-RELATED"/>
    <property type="match status" value="1"/>
</dbReference>
<dbReference type="InterPro" id="IPR029058">
    <property type="entry name" value="AB_hydrolase_fold"/>
</dbReference>
<keyword evidence="3" id="KW-1185">Reference proteome</keyword>
<dbReference type="PANTHER" id="PTHR46082:SF11">
    <property type="entry name" value="AAA+ ATPASE DOMAIN-CONTAINING PROTEIN-RELATED"/>
    <property type="match status" value="1"/>
</dbReference>
<sequence length="1314" mass="145270">MTNMLPLRPKKQGSWLIIKPLPSNLLANLVVIVHGFSGSWSKAGLWQEALEEWLADALASTGTGRDGGARGQPPGIMALPFDMTAVLHGETSLDALSAKLRKKIEGVIQQRQAGRAASNKPPSLVFVAHGLGAWVVKNMLSLPGGFDLAFDTVGAIFLDATPAGHGIGTEAETHADIVKYLRLLSEKFNAKPTRMRRSPPPPLNGKPEAPLARKLQAIEANFDLLAYESGEQMMSIYYHMVWMDKPVSLPASSVLYQVLKGLTVKQLIDRTLFKRLFRILDTGAKIKETKGPLQDAILGGKLRDTCITPTRSQDYHTRQRMLIERSPKLPESRDPAAAASAAELPLMTPATSNQALPPDNENQDVGLLSSSPLAGRESPPVGSMVFHGLGPTGSSPRLSSPRFPSPSLQDFVEISDTASMASAPLRPNTPPLGSFADEHESFTPIRQAEVFFQRGKYDSAEFLYTQGRAVLGSHIQTAPSLRIECLKIDTRLAVMALYRGRYGAAEEELRRIHKEFQDCTNLFSKNSARIDQQIDITRWLALSLLKQGKYQESAECLEDIIQENSATEIRLRTKAITDVQVRRDLGLAYAYLGDYVSSASCLAKANERVNQPVRGSSGDSSQATMASSSENLNDFAGRSSPVLKLPRLGGPRHTSHALKLKSKADSVLYATAILRMLMGLYQDALDECDLAYKSMRRRLGTRHVKFLEVASLKAYLLALNSRFLEAEASCQWVLQIMMRELDNDHPLTLETRAHLVFTLIALSRNVQATSTAQTLHEVTSQSLGATHPITLRARNHLAKSYISNGQYEDAVKEFLSLSALAKEAYYSGHPDTLRYRAELAAAYCLAGKIEAAESIALDVMRWLRIIYTVNSSLDGNLRSTTPTSTTFGQAALWVKRMSEAPSSENLTGTHLVDQTLHDVQNDSLNLRIHPSILFTLQILADAELQKPAAKMQYVERILTVIVAYRSHPHALGESHVWPLETEFRLALIEREEAKSDQDPRLVRARDRFRAIYRKRAEPSRLGPSHPATEAAKRELILTNLSLGVYEAAAYETLTTPASDSDLTPTTTSTRPLSPEDLDQVEAAVREIAAHHKLQLGMSHPETLRSFTWLFAVQMLLGKEREARPTYETALHSLQSPDVRAQRPIESLRMERRLALIFSNQDKHVDATLRFRSITQAIATAMAQADKETQASLASLRHIISAELASSERSVAETLKGLEDSVTRHRRTSSFALAESSQAQIVQLRRALDGETDGRALEAIDELAALQWAQGSLPAKRIEAIDLLSGALQTQGIPREWEERAERKLSEMVRELEVK</sequence>
<reference evidence="2" key="2">
    <citation type="submission" date="2023-06" db="EMBL/GenBank/DDBJ databases">
        <authorList>
            <consortium name="Lawrence Berkeley National Laboratory"/>
            <person name="Haridas S."/>
            <person name="Hensen N."/>
            <person name="Bonometti L."/>
            <person name="Westerberg I."/>
            <person name="Brannstrom I.O."/>
            <person name="Guillou S."/>
            <person name="Cros-Aarteil S."/>
            <person name="Calhoun S."/>
            <person name="Kuo A."/>
            <person name="Mondo S."/>
            <person name="Pangilinan J."/>
            <person name="Riley R."/>
            <person name="Labutti K."/>
            <person name="Andreopoulos B."/>
            <person name="Lipzen A."/>
            <person name="Chen C."/>
            <person name="Yanf M."/>
            <person name="Daum C."/>
            <person name="Ng V."/>
            <person name="Clum A."/>
            <person name="Steindorff A."/>
            <person name="Ohm R."/>
            <person name="Martin F."/>
            <person name="Silar P."/>
            <person name="Natvig D."/>
            <person name="Lalanne C."/>
            <person name="Gautier V."/>
            <person name="Ament-Velasquez S.L."/>
            <person name="Kruys A."/>
            <person name="Hutchinson M.I."/>
            <person name="Powell A.J."/>
            <person name="Barry K."/>
            <person name="Miller A.N."/>
            <person name="Grigoriev I.V."/>
            <person name="Debuchy R."/>
            <person name="Gladieux P."/>
            <person name="Thoren M.H."/>
            <person name="Johannesson H."/>
        </authorList>
    </citation>
    <scope>NUCLEOTIDE SEQUENCE</scope>
    <source>
        <strain evidence="2">SMH4131-1</strain>
    </source>
</reference>
<feature type="region of interest" description="Disordered" evidence="1">
    <location>
        <begin position="314"/>
        <end position="404"/>
    </location>
</feature>
<evidence type="ECO:0000313" key="3">
    <source>
        <dbReference type="Proteomes" id="UP001286456"/>
    </source>
</evidence>